<keyword evidence="4 7" id="KW-0067">ATP-binding</keyword>
<evidence type="ECO:0000313" key="7">
    <source>
        <dbReference type="EMBL" id="QGO05260.1"/>
    </source>
</evidence>
<proteinExistence type="predicted"/>
<evidence type="ECO:0000256" key="5">
    <source>
        <dbReference type="ARBA" id="ARBA00022989"/>
    </source>
</evidence>
<dbReference type="Gene3D" id="1.20.1560.10">
    <property type="entry name" value="ABC transporter type 1, transmembrane domain"/>
    <property type="match status" value="1"/>
</dbReference>
<dbReference type="PANTHER" id="PTHR43394:SF1">
    <property type="entry name" value="ATP-BINDING CASSETTE SUB-FAMILY B MEMBER 10, MITOCHONDRIAL"/>
    <property type="match status" value="1"/>
</dbReference>
<evidence type="ECO:0000256" key="2">
    <source>
        <dbReference type="ARBA" id="ARBA00022692"/>
    </source>
</evidence>
<evidence type="ECO:0000256" key="3">
    <source>
        <dbReference type="ARBA" id="ARBA00022741"/>
    </source>
</evidence>
<dbReference type="SUPFAM" id="SSF52540">
    <property type="entry name" value="P-loop containing nucleoside triphosphate hydrolases"/>
    <property type="match status" value="1"/>
</dbReference>
<gene>
    <name evidence="7" type="primary">hlyB_2</name>
    <name evidence="7" type="ORF">Psal009_01147</name>
</gene>
<dbReference type="PANTHER" id="PTHR43394">
    <property type="entry name" value="ATP-DEPENDENT PERMEASE MDL1, MITOCHONDRIAL"/>
    <property type="match status" value="1"/>
</dbReference>
<dbReference type="InterPro" id="IPR039421">
    <property type="entry name" value="Type_1_exporter"/>
</dbReference>
<keyword evidence="5" id="KW-1133">Transmembrane helix</keyword>
<evidence type="ECO:0000256" key="1">
    <source>
        <dbReference type="ARBA" id="ARBA00004651"/>
    </source>
</evidence>
<evidence type="ECO:0000256" key="6">
    <source>
        <dbReference type="ARBA" id="ARBA00023136"/>
    </source>
</evidence>
<organism evidence="7 8">
    <name type="scientific">Piscirickettsia salmonis</name>
    <dbReference type="NCBI Taxonomy" id="1238"/>
    <lineage>
        <taxon>Bacteria</taxon>
        <taxon>Pseudomonadati</taxon>
        <taxon>Pseudomonadota</taxon>
        <taxon>Gammaproteobacteria</taxon>
        <taxon>Thiotrichales</taxon>
        <taxon>Piscirickettsiaceae</taxon>
        <taxon>Piscirickettsia</taxon>
    </lineage>
</organism>
<dbReference type="SUPFAM" id="SSF90123">
    <property type="entry name" value="ABC transporter transmembrane region"/>
    <property type="match status" value="1"/>
</dbReference>
<name>A0A9Q5VNI3_PISSA</name>
<evidence type="ECO:0000313" key="8">
    <source>
        <dbReference type="Proteomes" id="UP000422232"/>
    </source>
</evidence>
<dbReference type="InterPro" id="IPR003439">
    <property type="entry name" value="ABC_transporter-like_ATP-bd"/>
</dbReference>
<reference evidence="7 8" key="1">
    <citation type="submission" date="2019-04" db="EMBL/GenBank/DDBJ databases">
        <title>Complete genome sequencing of Piscirickettsia salmonis strain Psal-009.</title>
        <authorList>
            <person name="Schober I."/>
            <person name="Bunk B."/>
            <person name="Sproer C."/>
            <person name="Carril G.P."/>
            <person name="Riedel T."/>
            <person name="Flores-Herrera P.A."/>
            <person name="Nourdin-Galindo G."/>
            <person name="Marshall S.H."/>
            <person name="Overmann J."/>
        </authorList>
    </citation>
    <scope>NUCLEOTIDE SEQUENCE [LARGE SCALE GENOMIC DNA]</scope>
    <source>
        <strain evidence="7 8">Psal-009</strain>
    </source>
</reference>
<dbReference type="GO" id="GO:0016887">
    <property type="term" value="F:ATP hydrolysis activity"/>
    <property type="evidence" value="ECO:0007669"/>
    <property type="project" value="InterPro"/>
</dbReference>
<dbReference type="Proteomes" id="UP000422232">
    <property type="component" value="Chromosome"/>
</dbReference>
<dbReference type="InterPro" id="IPR003593">
    <property type="entry name" value="AAA+_ATPase"/>
</dbReference>
<accession>A0A9Q5VNI3</accession>
<comment type="subcellular location">
    <subcellularLocation>
        <location evidence="1">Cell membrane</location>
        <topology evidence="1">Multi-pass membrane protein</topology>
    </subcellularLocation>
</comment>
<dbReference type="Pfam" id="PF00664">
    <property type="entry name" value="ABC_membrane"/>
    <property type="match status" value="1"/>
</dbReference>
<dbReference type="GeneID" id="66741709"/>
<dbReference type="InterPro" id="IPR027417">
    <property type="entry name" value="P-loop_NTPase"/>
</dbReference>
<dbReference type="CDD" id="cd18566">
    <property type="entry name" value="ABC_6TM_PrtD_LapB_HlyB_like"/>
    <property type="match status" value="1"/>
</dbReference>
<keyword evidence="3" id="KW-0547">Nucleotide-binding</keyword>
<sequence length="567" mass="63801">MGFSNSSVEPRIHIFSAWENAKHILATILLVSLLINILSLAFPLALLQVYDRIIPNSSLPTLYLLTIGVLIALTLETLFRISRSYVSAWADAKFEHQTSCNAFKTMINSTLSEYEQRGHGVHLEQINSLSQLRDFYAGQAITSLIDIPFVLIFIFLIAYIGGVLIFVPLIIITAFILFTIFINQHLKALLMQRREHEDRRLNFIIEVLQSIHTIKSMTMEAQMLRRYERLQGSSAINDHKLSIKASQVMSFGLLVSQLSMVATVAVGALLVLQGQLTIGGLAACTLLSGRCLQPINRATSVWNRLQSIRIAEDKLQEVFKLPPEYVPTQKQLAHIDGHICFEHVSFRYDKNNNTSTDEDDENWLFKDISLDIPAKTTVGITGDGLSGKSSLLWLIMGLYQPDQGRILIDDHDIQKLKIQNIRQHIAYLPQHGDLFNGTIIDNLTLFQEQKYYKQAIEVSQLLGLDSIIERLPKGYHTPVANHAMESLPRGIIQRIAIARALIHKPPIVLFDEANTAMDMQGDTILINVLEQLKGTCTLILVSHRPSLLAHADKTFILENKSLVEKVT</sequence>
<dbReference type="RefSeq" id="WP_016209656.1">
    <property type="nucleotide sequence ID" value="NZ_CP012413.1"/>
</dbReference>
<dbReference type="SMART" id="SM00382">
    <property type="entry name" value="AAA"/>
    <property type="match status" value="1"/>
</dbReference>
<dbReference type="GO" id="GO:0005524">
    <property type="term" value="F:ATP binding"/>
    <property type="evidence" value="ECO:0007669"/>
    <property type="project" value="UniProtKB-KW"/>
</dbReference>
<protein>
    <submittedName>
        <fullName evidence="7">Alpha-hemolysin translocation ATP-binding protein HlyB</fullName>
    </submittedName>
</protein>
<dbReference type="PROSITE" id="PS50929">
    <property type="entry name" value="ABC_TM1F"/>
    <property type="match status" value="1"/>
</dbReference>
<evidence type="ECO:0000256" key="4">
    <source>
        <dbReference type="ARBA" id="ARBA00022840"/>
    </source>
</evidence>
<dbReference type="GO" id="GO:0015421">
    <property type="term" value="F:ABC-type oligopeptide transporter activity"/>
    <property type="evidence" value="ECO:0007669"/>
    <property type="project" value="TreeGrafter"/>
</dbReference>
<dbReference type="AlphaFoldDB" id="A0A9Q5VNI3"/>
<keyword evidence="8" id="KW-1185">Reference proteome</keyword>
<dbReference type="EMBL" id="CP038908">
    <property type="protein sequence ID" value="QGO05260.1"/>
    <property type="molecule type" value="Genomic_DNA"/>
</dbReference>
<keyword evidence="6" id="KW-0472">Membrane</keyword>
<keyword evidence="2" id="KW-0812">Transmembrane</keyword>
<dbReference type="Gene3D" id="3.40.50.300">
    <property type="entry name" value="P-loop containing nucleotide triphosphate hydrolases"/>
    <property type="match status" value="1"/>
</dbReference>
<dbReference type="InterPro" id="IPR011527">
    <property type="entry name" value="ABC1_TM_dom"/>
</dbReference>
<dbReference type="Pfam" id="PF00005">
    <property type="entry name" value="ABC_tran"/>
    <property type="match status" value="1"/>
</dbReference>
<dbReference type="GO" id="GO:0005886">
    <property type="term" value="C:plasma membrane"/>
    <property type="evidence" value="ECO:0007669"/>
    <property type="project" value="UniProtKB-SubCell"/>
</dbReference>
<dbReference type="InterPro" id="IPR036640">
    <property type="entry name" value="ABC1_TM_sf"/>
</dbReference>
<dbReference type="PROSITE" id="PS50893">
    <property type="entry name" value="ABC_TRANSPORTER_2"/>
    <property type="match status" value="1"/>
</dbReference>